<accession>A0A3Q7FHK1</accession>
<dbReference type="AlphaFoldDB" id="A0A3Q7FHK1"/>
<dbReference type="STRING" id="4081.A0A3Q7FHK1"/>
<evidence type="ECO:0000313" key="1">
    <source>
        <dbReference type="EnsemblPlants" id="Solyc03g053065.1.1"/>
    </source>
</evidence>
<keyword evidence="2" id="KW-1185">Reference proteome</keyword>
<evidence type="ECO:0000313" key="2">
    <source>
        <dbReference type="Proteomes" id="UP000004994"/>
    </source>
</evidence>
<sequence>MTNFDFHYFLGLEVKQGEGEVFVSQKKYAFDLHKRSGLVNFKSAAKPININEKLQQQDGTGQANARTFRSLIGGLIYLAHTRPNISYSVGVVSRLLGFTDKDWGGS</sequence>
<dbReference type="InParanoid" id="A0A3Q7FHK1"/>
<protein>
    <recommendedName>
        <fullName evidence="3">Reverse transcriptase Ty1/copia-type domain-containing protein</fullName>
    </recommendedName>
</protein>
<name>A0A3Q7FHK1_SOLLC</name>
<reference evidence="1" key="2">
    <citation type="submission" date="2019-01" db="UniProtKB">
        <authorList>
            <consortium name="EnsemblPlants"/>
        </authorList>
    </citation>
    <scope>IDENTIFICATION</scope>
    <source>
        <strain evidence="1">cv. Heinz 1706</strain>
    </source>
</reference>
<dbReference type="OMA" id="ISRWDIK"/>
<organism evidence="1">
    <name type="scientific">Solanum lycopersicum</name>
    <name type="common">Tomato</name>
    <name type="synonym">Lycopersicon esculentum</name>
    <dbReference type="NCBI Taxonomy" id="4081"/>
    <lineage>
        <taxon>Eukaryota</taxon>
        <taxon>Viridiplantae</taxon>
        <taxon>Streptophyta</taxon>
        <taxon>Embryophyta</taxon>
        <taxon>Tracheophyta</taxon>
        <taxon>Spermatophyta</taxon>
        <taxon>Magnoliopsida</taxon>
        <taxon>eudicotyledons</taxon>
        <taxon>Gunneridae</taxon>
        <taxon>Pentapetalae</taxon>
        <taxon>asterids</taxon>
        <taxon>lamiids</taxon>
        <taxon>Solanales</taxon>
        <taxon>Solanaceae</taxon>
        <taxon>Solanoideae</taxon>
        <taxon>Solaneae</taxon>
        <taxon>Solanum</taxon>
        <taxon>Solanum subgen. Lycopersicon</taxon>
    </lineage>
</organism>
<proteinExistence type="predicted"/>
<reference evidence="1" key="1">
    <citation type="journal article" date="2012" name="Nature">
        <title>The tomato genome sequence provides insights into fleshy fruit evolution.</title>
        <authorList>
            <consortium name="Tomato Genome Consortium"/>
        </authorList>
    </citation>
    <scope>NUCLEOTIDE SEQUENCE [LARGE SCALE GENOMIC DNA]</scope>
    <source>
        <strain evidence="1">cv. Heinz 1706</strain>
    </source>
</reference>
<evidence type="ECO:0008006" key="3">
    <source>
        <dbReference type="Google" id="ProtNLM"/>
    </source>
</evidence>
<dbReference type="Proteomes" id="UP000004994">
    <property type="component" value="Chromosome 3"/>
</dbReference>
<dbReference type="Gramene" id="Solyc03g053065.1.1">
    <property type="protein sequence ID" value="Solyc03g053065.1.1"/>
    <property type="gene ID" value="Solyc03g053065.1"/>
</dbReference>
<dbReference type="EnsemblPlants" id="Solyc03g053065.1.1">
    <property type="protein sequence ID" value="Solyc03g053065.1.1"/>
    <property type="gene ID" value="Solyc03g053065.1"/>
</dbReference>